<evidence type="ECO:0000256" key="1">
    <source>
        <dbReference type="SAM" id="MobiDB-lite"/>
    </source>
</evidence>
<feature type="region of interest" description="Disordered" evidence="1">
    <location>
        <begin position="109"/>
        <end position="130"/>
    </location>
</feature>
<name>K2R0I0_MACPH</name>
<accession>K2R0I0</accession>
<protein>
    <submittedName>
        <fullName evidence="2">Uncharacterized protein</fullName>
    </submittedName>
</protein>
<dbReference type="VEuPathDB" id="FungiDB:MPH_07186"/>
<dbReference type="EMBL" id="AHHD01000293">
    <property type="protein sequence ID" value="EKG15751.1"/>
    <property type="molecule type" value="Genomic_DNA"/>
</dbReference>
<dbReference type="AlphaFoldDB" id="K2R0I0"/>
<feature type="region of interest" description="Disordered" evidence="1">
    <location>
        <begin position="55"/>
        <end position="74"/>
    </location>
</feature>
<dbReference type="Proteomes" id="UP000007129">
    <property type="component" value="Unassembled WGS sequence"/>
</dbReference>
<dbReference type="InParanoid" id="K2R0I0"/>
<proteinExistence type="predicted"/>
<organism evidence="2 3">
    <name type="scientific">Macrophomina phaseolina (strain MS6)</name>
    <name type="common">Charcoal rot fungus</name>
    <dbReference type="NCBI Taxonomy" id="1126212"/>
    <lineage>
        <taxon>Eukaryota</taxon>
        <taxon>Fungi</taxon>
        <taxon>Dikarya</taxon>
        <taxon>Ascomycota</taxon>
        <taxon>Pezizomycotina</taxon>
        <taxon>Dothideomycetes</taxon>
        <taxon>Dothideomycetes incertae sedis</taxon>
        <taxon>Botryosphaeriales</taxon>
        <taxon>Botryosphaeriaceae</taxon>
        <taxon>Macrophomina</taxon>
    </lineage>
</organism>
<reference evidence="2 3" key="1">
    <citation type="journal article" date="2012" name="BMC Genomics">
        <title>Tools to kill: Genome of one of the most destructive plant pathogenic fungi Macrophomina phaseolina.</title>
        <authorList>
            <person name="Islam M.S."/>
            <person name="Haque M.S."/>
            <person name="Islam M.M."/>
            <person name="Emdad E.M."/>
            <person name="Halim A."/>
            <person name="Hossen Q.M.M."/>
            <person name="Hossain M.Z."/>
            <person name="Ahmed B."/>
            <person name="Rahim S."/>
            <person name="Rahman M.S."/>
            <person name="Alam M.M."/>
            <person name="Hou S."/>
            <person name="Wan X."/>
            <person name="Saito J.A."/>
            <person name="Alam M."/>
        </authorList>
    </citation>
    <scope>NUCLEOTIDE SEQUENCE [LARGE SCALE GENOMIC DNA]</scope>
    <source>
        <strain evidence="2 3">MS6</strain>
    </source>
</reference>
<sequence>MLRLTEPTVAARTLRRYYRTNFTECRLTGADEYGQNCGLDATSAKWNDTNLALNKPLPPLPKRRSSLSRPPTLSSALSPSMAGWLMHTNVSTSPPSFSPDESSLLGYYKVPQQGSGERRRKKARERKGWTARMKRMGKRILVGIGIRHNFRCEARGQDNG</sequence>
<gene>
    <name evidence="2" type="ORF">MPH_07186</name>
</gene>
<dbReference type="HOGENOM" id="CLU_1652492_0_0_1"/>
<evidence type="ECO:0000313" key="3">
    <source>
        <dbReference type="Proteomes" id="UP000007129"/>
    </source>
</evidence>
<evidence type="ECO:0000313" key="2">
    <source>
        <dbReference type="EMBL" id="EKG15751.1"/>
    </source>
</evidence>
<comment type="caution">
    <text evidence="2">The sequence shown here is derived from an EMBL/GenBank/DDBJ whole genome shotgun (WGS) entry which is preliminary data.</text>
</comment>